<dbReference type="GO" id="GO:0004497">
    <property type="term" value="F:monooxygenase activity"/>
    <property type="evidence" value="ECO:0007669"/>
    <property type="project" value="UniProtKB-KW"/>
</dbReference>
<evidence type="ECO:0000256" key="4">
    <source>
        <dbReference type="ARBA" id="ARBA00022617"/>
    </source>
</evidence>
<dbReference type="GO" id="GO:0005506">
    <property type="term" value="F:iron ion binding"/>
    <property type="evidence" value="ECO:0007669"/>
    <property type="project" value="InterPro"/>
</dbReference>
<keyword evidence="13" id="KW-1185">Reference proteome</keyword>
<dbReference type="GO" id="GO:0020037">
    <property type="term" value="F:heme binding"/>
    <property type="evidence" value="ECO:0007669"/>
    <property type="project" value="InterPro"/>
</dbReference>
<reference evidence="12 13" key="1">
    <citation type="submission" date="2014-06" db="EMBL/GenBank/DDBJ databases">
        <authorList>
            <consortium name="DOE Joint Genome Institute"/>
            <person name="Kuo A."/>
            <person name="Kohler A."/>
            <person name="Nagy L.G."/>
            <person name="Floudas D."/>
            <person name="Copeland A."/>
            <person name="Barry K.W."/>
            <person name="Cichocki N."/>
            <person name="Veneault-Fourrey C."/>
            <person name="LaButti K."/>
            <person name="Lindquist E.A."/>
            <person name="Lipzen A."/>
            <person name="Lundell T."/>
            <person name="Morin E."/>
            <person name="Murat C."/>
            <person name="Sun H."/>
            <person name="Tunlid A."/>
            <person name="Henrissat B."/>
            <person name="Grigoriev I.V."/>
            <person name="Hibbett D.S."/>
            <person name="Martin F."/>
            <person name="Nordberg H.P."/>
            <person name="Cantor M.N."/>
            <person name="Hua S.X."/>
        </authorList>
    </citation>
    <scope>NUCLEOTIDE SEQUENCE [LARGE SCALE GENOMIC DNA]</scope>
    <source>
        <strain evidence="12 13">ATCC 200175</strain>
    </source>
</reference>
<dbReference type="Gene3D" id="1.10.630.10">
    <property type="entry name" value="Cytochrome P450"/>
    <property type="match status" value="1"/>
</dbReference>
<organism evidence="12 13">
    <name type="scientific">Paxillus involutus ATCC 200175</name>
    <dbReference type="NCBI Taxonomy" id="664439"/>
    <lineage>
        <taxon>Eukaryota</taxon>
        <taxon>Fungi</taxon>
        <taxon>Dikarya</taxon>
        <taxon>Basidiomycota</taxon>
        <taxon>Agaricomycotina</taxon>
        <taxon>Agaricomycetes</taxon>
        <taxon>Agaricomycetidae</taxon>
        <taxon>Boletales</taxon>
        <taxon>Paxilineae</taxon>
        <taxon>Paxillaceae</taxon>
        <taxon>Paxillus</taxon>
    </lineage>
</organism>
<dbReference type="PANTHER" id="PTHR46300">
    <property type="entry name" value="P450, PUTATIVE (EUROFUNG)-RELATED-RELATED"/>
    <property type="match status" value="1"/>
</dbReference>
<dbReference type="OrthoDB" id="2789670at2759"/>
<dbReference type="PANTHER" id="PTHR46300:SF2">
    <property type="entry name" value="CYTOCHROME P450 MONOOXYGENASE ALNH-RELATED"/>
    <property type="match status" value="1"/>
</dbReference>
<comment type="subcellular location">
    <subcellularLocation>
        <location evidence="2">Membrane</location>
        <topology evidence="2">Single-pass membrane protein</topology>
    </subcellularLocation>
</comment>
<evidence type="ECO:0000313" key="13">
    <source>
        <dbReference type="Proteomes" id="UP000053647"/>
    </source>
</evidence>
<dbReference type="EMBL" id="KN820505">
    <property type="protein sequence ID" value="KIJ06122.1"/>
    <property type="molecule type" value="Genomic_DNA"/>
</dbReference>
<keyword evidence="4" id="KW-0349">Heme</keyword>
<comment type="cofactor">
    <cofactor evidence="1">
        <name>heme</name>
        <dbReference type="ChEBI" id="CHEBI:30413"/>
    </cofactor>
</comment>
<dbReference type="GO" id="GO:0016020">
    <property type="term" value="C:membrane"/>
    <property type="evidence" value="ECO:0007669"/>
    <property type="project" value="UniProtKB-SubCell"/>
</dbReference>
<evidence type="ECO:0000256" key="6">
    <source>
        <dbReference type="ARBA" id="ARBA00022723"/>
    </source>
</evidence>
<dbReference type="Pfam" id="PF00067">
    <property type="entry name" value="p450"/>
    <property type="match status" value="1"/>
</dbReference>
<keyword evidence="11" id="KW-0472">Membrane</keyword>
<keyword evidence="10" id="KW-0503">Monooxygenase</keyword>
<reference evidence="13" key="2">
    <citation type="submission" date="2015-01" db="EMBL/GenBank/DDBJ databases">
        <title>Evolutionary Origins and Diversification of the Mycorrhizal Mutualists.</title>
        <authorList>
            <consortium name="DOE Joint Genome Institute"/>
            <consortium name="Mycorrhizal Genomics Consortium"/>
            <person name="Kohler A."/>
            <person name="Kuo A."/>
            <person name="Nagy L.G."/>
            <person name="Floudas D."/>
            <person name="Copeland A."/>
            <person name="Barry K.W."/>
            <person name="Cichocki N."/>
            <person name="Veneault-Fourrey C."/>
            <person name="LaButti K."/>
            <person name="Lindquist E.A."/>
            <person name="Lipzen A."/>
            <person name="Lundell T."/>
            <person name="Morin E."/>
            <person name="Murat C."/>
            <person name="Riley R."/>
            <person name="Ohm R."/>
            <person name="Sun H."/>
            <person name="Tunlid A."/>
            <person name="Henrissat B."/>
            <person name="Grigoriev I.V."/>
            <person name="Hibbett D.S."/>
            <person name="Martin F."/>
        </authorList>
    </citation>
    <scope>NUCLEOTIDE SEQUENCE [LARGE SCALE GENOMIC DNA]</scope>
    <source>
        <strain evidence="13">ATCC 200175</strain>
    </source>
</reference>
<evidence type="ECO:0008006" key="14">
    <source>
        <dbReference type="Google" id="ProtNLM"/>
    </source>
</evidence>
<evidence type="ECO:0000256" key="11">
    <source>
        <dbReference type="ARBA" id="ARBA00023136"/>
    </source>
</evidence>
<evidence type="ECO:0000256" key="1">
    <source>
        <dbReference type="ARBA" id="ARBA00001971"/>
    </source>
</evidence>
<keyword evidence="6" id="KW-0479">Metal-binding</keyword>
<evidence type="ECO:0000256" key="10">
    <source>
        <dbReference type="ARBA" id="ARBA00023033"/>
    </source>
</evidence>
<evidence type="ECO:0000256" key="8">
    <source>
        <dbReference type="ARBA" id="ARBA00023002"/>
    </source>
</evidence>
<feature type="non-terminal residue" evidence="12">
    <location>
        <position position="128"/>
    </location>
</feature>
<accession>A0A0C9TD61</accession>
<keyword evidence="7" id="KW-1133">Transmembrane helix</keyword>
<dbReference type="Proteomes" id="UP000053647">
    <property type="component" value="Unassembled WGS sequence"/>
</dbReference>
<evidence type="ECO:0000256" key="5">
    <source>
        <dbReference type="ARBA" id="ARBA00022692"/>
    </source>
</evidence>
<dbReference type="InterPro" id="IPR001128">
    <property type="entry name" value="Cyt_P450"/>
</dbReference>
<gene>
    <name evidence="12" type="ORF">PAXINDRAFT_25227</name>
</gene>
<dbReference type="GO" id="GO:0016705">
    <property type="term" value="F:oxidoreductase activity, acting on paired donors, with incorporation or reduction of molecular oxygen"/>
    <property type="evidence" value="ECO:0007669"/>
    <property type="project" value="InterPro"/>
</dbReference>
<dbReference type="SUPFAM" id="SSF48264">
    <property type="entry name" value="Cytochrome P450"/>
    <property type="match status" value="1"/>
</dbReference>
<evidence type="ECO:0000256" key="9">
    <source>
        <dbReference type="ARBA" id="ARBA00023004"/>
    </source>
</evidence>
<evidence type="ECO:0000313" key="12">
    <source>
        <dbReference type="EMBL" id="KIJ06122.1"/>
    </source>
</evidence>
<keyword evidence="5" id="KW-0812">Transmembrane</keyword>
<keyword evidence="9" id="KW-0408">Iron</keyword>
<keyword evidence="8" id="KW-0560">Oxidoreductase</keyword>
<evidence type="ECO:0000256" key="3">
    <source>
        <dbReference type="ARBA" id="ARBA00010617"/>
    </source>
</evidence>
<dbReference type="HOGENOM" id="CLU_001570_2_2_1"/>
<evidence type="ECO:0000256" key="7">
    <source>
        <dbReference type="ARBA" id="ARBA00022989"/>
    </source>
</evidence>
<protein>
    <recommendedName>
        <fullName evidence="14">Cytochrome P450</fullName>
    </recommendedName>
</protein>
<name>A0A0C9TD61_PAXIN</name>
<dbReference type="InterPro" id="IPR036396">
    <property type="entry name" value="Cyt_P450_sf"/>
</dbReference>
<sequence>GKRRKGASKFPLPPGPKGLPLLGAALSIDVSKPWATYAEWGASFGDLVYARILNMDVLIVNSAKVAHDLAELRSTNYSDRPYLATLAPYGIDTGIIFMPYGDTWRLHRRLYHQALNSEVSLTYRPMQL</sequence>
<proteinExistence type="inferred from homology"/>
<dbReference type="AlphaFoldDB" id="A0A0C9TD61"/>
<dbReference type="InterPro" id="IPR050364">
    <property type="entry name" value="Cytochrome_P450_fung"/>
</dbReference>
<evidence type="ECO:0000256" key="2">
    <source>
        <dbReference type="ARBA" id="ARBA00004167"/>
    </source>
</evidence>
<comment type="similarity">
    <text evidence="3">Belongs to the cytochrome P450 family.</text>
</comment>
<feature type="non-terminal residue" evidence="12">
    <location>
        <position position="1"/>
    </location>
</feature>